<feature type="transmembrane region" description="Helical" evidence="4">
    <location>
        <begin position="426"/>
        <end position="451"/>
    </location>
</feature>
<feature type="transmembrane region" description="Helical" evidence="4">
    <location>
        <begin position="113"/>
        <end position="135"/>
    </location>
</feature>
<dbReference type="Pfam" id="PF07690">
    <property type="entry name" value="MFS_1"/>
    <property type="match status" value="1"/>
</dbReference>
<dbReference type="PANTHER" id="PTHR23121">
    <property type="entry name" value="SODIUM-DEPENDENT GLUCOSE TRANSPORTER 1"/>
    <property type="match status" value="1"/>
</dbReference>
<evidence type="ECO:0000313" key="6">
    <source>
        <dbReference type="EMBL" id="VAW31928.1"/>
    </source>
</evidence>
<reference evidence="6" key="1">
    <citation type="submission" date="2018-06" db="EMBL/GenBank/DDBJ databases">
        <authorList>
            <person name="Zhirakovskaya E."/>
        </authorList>
    </citation>
    <scope>NUCLEOTIDE SEQUENCE</scope>
</reference>
<accession>A0A3B0UMD1</accession>
<evidence type="ECO:0000256" key="1">
    <source>
        <dbReference type="ARBA" id="ARBA00022692"/>
    </source>
</evidence>
<feature type="transmembrane region" description="Helical" evidence="4">
    <location>
        <begin position="236"/>
        <end position="253"/>
    </location>
</feature>
<evidence type="ECO:0000259" key="5">
    <source>
        <dbReference type="PROSITE" id="PS50850"/>
    </source>
</evidence>
<dbReference type="InterPro" id="IPR020846">
    <property type="entry name" value="MFS_dom"/>
</dbReference>
<keyword evidence="2 4" id="KW-1133">Transmembrane helix</keyword>
<feature type="transmembrane region" description="Helical" evidence="4">
    <location>
        <begin position="175"/>
        <end position="196"/>
    </location>
</feature>
<feature type="transmembrane region" description="Helical" evidence="4">
    <location>
        <begin position="274"/>
        <end position="299"/>
    </location>
</feature>
<feature type="transmembrane region" description="Helical" evidence="4">
    <location>
        <begin position="83"/>
        <end position="107"/>
    </location>
</feature>
<dbReference type="PANTHER" id="PTHR23121:SF9">
    <property type="entry name" value="SODIUM-DEPENDENT GLUCOSE TRANSPORTER 1"/>
    <property type="match status" value="1"/>
</dbReference>
<dbReference type="Gene3D" id="1.20.1250.20">
    <property type="entry name" value="MFS general substrate transporter like domains"/>
    <property type="match status" value="2"/>
</dbReference>
<dbReference type="GO" id="GO:0022857">
    <property type="term" value="F:transmembrane transporter activity"/>
    <property type="evidence" value="ECO:0007669"/>
    <property type="project" value="InterPro"/>
</dbReference>
<feature type="transmembrane region" description="Helical" evidence="4">
    <location>
        <begin position="208"/>
        <end position="230"/>
    </location>
</feature>
<evidence type="ECO:0000256" key="4">
    <source>
        <dbReference type="SAM" id="Phobius"/>
    </source>
</evidence>
<keyword evidence="1 4" id="KW-0812">Transmembrane</keyword>
<feature type="transmembrane region" description="Helical" evidence="4">
    <location>
        <begin position="402"/>
        <end position="420"/>
    </location>
</feature>
<evidence type="ECO:0000256" key="3">
    <source>
        <dbReference type="ARBA" id="ARBA00023136"/>
    </source>
</evidence>
<protein>
    <recommendedName>
        <fullName evidence="5">Major facilitator superfamily (MFS) profile domain-containing protein</fullName>
    </recommendedName>
</protein>
<name>A0A3B0UMD1_9ZZZZ</name>
<dbReference type="EMBL" id="UOEU01000303">
    <property type="protein sequence ID" value="VAW31928.1"/>
    <property type="molecule type" value="Genomic_DNA"/>
</dbReference>
<dbReference type="InterPro" id="IPR011701">
    <property type="entry name" value="MFS"/>
</dbReference>
<dbReference type="PROSITE" id="PS50850">
    <property type="entry name" value="MFS"/>
    <property type="match status" value="1"/>
</dbReference>
<feature type="transmembrane region" description="Helical" evidence="4">
    <location>
        <begin position="147"/>
        <end position="169"/>
    </location>
</feature>
<keyword evidence="3 4" id="KW-0472">Membrane</keyword>
<dbReference type="AlphaFoldDB" id="A0A3B0UMD1"/>
<dbReference type="InterPro" id="IPR036259">
    <property type="entry name" value="MFS_trans_sf"/>
</dbReference>
<dbReference type="SUPFAM" id="SSF103473">
    <property type="entry name" value="MFS general substrate transporter"/>
    <property type="match status" value="1"/>
</dbReference>
<organism evidence="6">
    <name type="scientific">hydrothermal vent metagenome</name>
    <dbReference type="NCBI Taxonomy" id="652676"/>
    <lineage>
        <taxon>unclassified sequences</taxon>
        <taxon>metagenomes</taxon>
        <taxon>ecological metagenomes</taxon>
    </lineage>
</organism>
<feature type="transmembrane region" description="Helical" evidence="4">
    <location>
        <begin position="311"/>
        <end position="331"/>
    </location>
</feature>
<evidence type="ECO:0000256" key="2">
    <source>
        <dbReference type="ARBA" id="ARBA00022989"/>
    </source>
</evidence>
<feature type="transmembrane region" description="Helical" evidence="4">
    <location>
        <begin position="367"/>
        <end position="390"/>
    </location>
</feature>
<proteinExistence type="predicted"/>
<gene>
    <name evidence="6" type="ORF">MNBD_CHLOROFLEXI01-3655</name>
</gene>
<feature type="transmembrane region" description="Helical" evidence="4">
    <location>
        <begin position="343"/>
        <end position="361"/>
    </location>
</feature>
<sequence>MQKVVRLRREEVVDRNFWTLIRRNMNENCPYLYFTVSVSNKKHFLIPIRSFDKSLFGSGLSKLEISMTNSTSSNSRQIGAQTAAYFTAFIAIGLASSVLGPTLPALARNTGTAIAEIGFLFTARSLGFLLGATMGARLYDRLPGHRIMALMLVGISLTLALVPVTMQIWVLTAVLLLMGFVESLVDIGGNTLIVWVHKQKVGPFMNGLHFFFGVGAFLSPILVAQTLLHSDGIQRAYWLLALIILPAALFIFLQPSPAPISQNRQQKATERPNYGLVGMISLFFFLYVGIEVGFGGWLFTYATTLGIASEAAAAYLTSAFWGALTVGRLLAIPLAAALRPRTILFIDLLLAMVSMGILLLWPNNTVALWIAVIGFGLAIASIFPTILSFAGRRMRITGQITGLFFAGAALGGMTLPWLMGNLLENIAPIAIVWFVLLDLLIASGLMGIIWLKTQRSD</sequence>
<feature type="domain" description="Major facilitator superfamily (MFS) profile" evidence="5">
    <location>
        <begin position="81"/>
        <end position="455"/>
    </location>
</feature>